<dbReference type="Proteomes" id="UP000837801">
    <property type="component" value="Unassembled WGS sequence"/>
</dbReference>
<feature type="transmembrane region" description="Helical" evidence="9">
    <location>
        <begin position="728"/>
        <end position="751"/>
    </location>
</feature>
<keyword evidence="8 9" id="KW-0472">Membrane</keyword>
<organism evidence="10 11">
    <name type="scientific">[Candida] railenensis</name>
    <dbReference type="NCBI Taxonomy" id="45579"/>
    <lineage>
        <taxon>Eukaryota</taxon>
        <taxon>Fungi</taxon>
        <taxon>Dikarya</taxon>
        <taxon>Ascomycota</taxon>
        <taxon>Saccharomycotina</taxon>
        <taxon>Pichiomycetes</taxon>
        <taxon>Debaryomycetaceae</taxon>
        <taxon>Kurtzmaniella</taxon>
    </lineage>
</organism>
<dbReference type="GO" id="GO:0015031">
    <property type="term" value="P:protein transport"/>
    <property type="evidence" value="ECO:0007669"/>
    <property type="project" value="UniProtKB-KW"/>
</dbReference>
<keyword evidence="6" id="KW-0653">Protein transport</keyword>
<name>A0A9P0QUU6_9ASCO</name>
<evidence type="ECO:0000256" key="5">
    <source>
        <dbReference type="ARBA" id="ARBA00022856"/>
    </source>
</evidence>
<keyword evidence="4 9" id="KW-0812">Transmembrane</keyword>
<feature type="transmembrane region" description="Helical" evidence="9">
    <location>
        <begin position="289"/>
        <end position="306"/>
    </location>
</feature>
<dbReference type="InterPro" id="IPR004648">
    <property type="entry name" value="Oligpept_transpt"/>
</dbReference>
<sequence length="777" mass="87863">MMEDIKIQPNCSQEENFGSSSGFGVIVSDGTKSIEDAEKKVIAGEATFKDDEDIPEDLLDIPKIVRETVPLEDDPTISVVTFRYFLLSIIFVIPGAFLDTMNSYRTTSAAYSILFVQIASHGCGKFLAEVLPRRVFKLPGGYKFSFNPGPWSIKEAALITITANSGANVSSGISALSLAEIYYGDRVNWAVSIFFMWAVAFSGYSFAALPRNLLLFDPNYVWPEALMQANLFQSQSKSDQDSAVASRQMKVFFAVLIGLTIWQFLPEYVFPFLSSLAFLCWVAPNNATANFISSGLGGMGFLNLTLDWSNITSSIMLYPYFIQVIQFVAFVLVAWILIPAVKWGNLDSFKYGLMSNGMFKANGSTYPTSHLLTSNLTLNTTAYEELGPVYIGAQRAWHMFLDYASYVSGIIWLIVFGRKQMKASFQKFMNSYNSQSKKAGSINLQYSDRINQMQAQYEQVPLWWYLVLFAVTFIVLITIFATGSLFIPWWTYLVALGFGFIIVVPLCWLYALTNFELLVGSFNELLYGYMVQNMESRHPAGAAMYGSLAGDIFFRARYMLQDQKIGHYMQLPPKAVFFSQLFGELMGVPINYVTMRWILSTKMEYLDGTKTDPGHQWTGQSIQIYQTNAVQYVILGPKRTFDQYPILPYGFLVGFAAPIILGILYKISKGTRFRKLRFDLWNSTVFFSTASTFYGNISTGYFSQFIGGTVVMFWAYRYKHALWRRYNYILAAALDTGYNLTVLLIFLFFSAGKTVDMPNWWGNNAKSVERCFAMEDN</sequence>
<comment type="subcellular location">
    <subcellularLocation>
        <location evidence="1">Membrane</location>
        <topology evidence="1">Multi-pass membrane protein</topology>
    </subcellularLocation>
</comment>
<feature type="transmembrane region" description="Helical" evidence="9">
    <location>
        <begin position="489"/>
        <end position="512"/>
    </location>
</feature>
<evidence type="ECO:0000256" key="7">
    <source>
        <dbReference type="ARBA" id="ARBA00022989"/>
    </source>
</evidence>
<feature type="transmembrane region" description="Helical" evidence="9">
    <location>
        <begin position="251"/>
        <end position="269"/>
    </location>
</feature>
<evidence type="ECO:0000256" key="6">
    <source>
        <dbReference type="ARBA" id="ARBA00022927"/>
    </source>
</evidence>
<keyword evidence="7 9" id="KW-1133">Transmembrane helix</keyword>
<accession>A0A9P0QUU6</accession>
<feature type="transmembrane region" description="Helical" evidence="9">
    <location>
        <begin position="318"/>
        <end position="338"/>
    </location>
</feature>
<dbReference type="PANTHER" id="PTHR22601">
    <property type="entry name" value="ISP4 LIKE PROTEIN"/>
    <property type="match status" value="1"/>
</dbReference>
<keyword evidence="3" id="KW-0813">Transport</keyword>
<reference evidence="10" key="1">
    <citation type="submission" date="2022-03" db="EMBL/GenBank/DDBJ databases">
        <authorList>
            <person name="Legras J.-L."/>
            <person name="Devillers H."/>
            <person name="Grondin C."/>
        </authorList>
    </citation>
    <scope>NUCLEOTIDE SEQUENCE</scope>
    <source>
        <strain evidence="10">CLIB 1423</strain>
    </source>
</reference>
<feature type="transmembrane region" description="Helical" evidence="9">
    <location>
        <begin position="462"/>
        <end position="483"/>
    </location>
</feature>
<protein>
    <submittedName>
        <fullName evidence="10">Oligopeptide transporter 1</fullName>
    </submittedName>
</protein>
<feature type="transmembrane region" description="Helical" evidence="9">
    <location>
        <begin position="700"/>
        <end position="716"/>
    </location>
</feature>
<dbReference type="Pfam" id="PF03169">
    <property type="entry name" value="OPT"/>
    <property type="match status" value="1"/>
</dbReference>
<keyword evidence="11" id="KW-1185">Reference proteome</keyword>
<dbReference type="GO" id="GO:0016020">
    <property type="term" value="C:membrane"/>
    <property type="evidence" value="ECO:0007669"/>
    <property type="project" value="UniProtKB-SubCell"/>
</dbReference>
<evidence type="ECO:0000256" key="8">
    <source>
        <dbReference type="ARBA" id="ARBA00023136"/>
    </source>
</evidence>
<feature type="transmembrane region" description="Helical" evidence="9">
    <location>
        <begin position="77"/>
        <end position="97"/>
    </location>
</feature>
<dbReference type="AlphaFoldDB" id="A0A9P0QUU6"/>
<feature type="transmembrane region" description="Helical" evidence="9">
    <location>
        <begin position="575"/>
        <end position="599"/>
    </location>
</feature>
<comment type="similarity">
    <text evidence="2">Belongs to the oligopeptide OPT transporter family.</text>
</comment>
<dbReference type="OrthoDB" id="9986677at2759"/>
<evidence type="ECO:0000256" key="1">
    <source>
        <dbReference type="ARBA" id="ARBA00004141"/>
    </source>
</evidence>
<feature type="transmembrane region" description="Helical" evidence="9">
    <location>
        <begin position="189"/>
        <end position="209"/>
    </location>
</feature>
<keyword evidence="5" id="KW-0571">Peptide transport</keyword>
<dbReference type="NCBIfam" id="TIGR00728">
    <property type="entry name" value="OPT_sfam"/>
    <property type="match status" value="1"/>
</dbReference>
<dbReference type="GO" id="GO:0035673">
    <property type="term" value="F:oligopeptide transmembrane transporter activity"/>
    <property type="evidence" value="ECO:0007669"/>
    <property type="project" value="InterPro"/>
</dbReference>
<evidence type="ECO:0000256" key="9">
    <source>
        <dbReference type="SAM" id="Phobius"/>
    </source>
</evidence>
<dbReference type="InterPro" id="IPR004813">
    <property type="entry name" value="OPT"/>
</dbReference>
<feature type="transmembrane region" description="Helical" evidence="9">
    <location>
        <begin position="646"/>
        <end position="664"/>
    </location>
</feature>
<evidence type="ECO:0000313" key="10">
    <source>
        <dbReference type="EMBL" id="CAH2355239.1"/>
    </source>
</evidence>
<evidence type="ECO:0000256" key="4">
    <source>
        <dbReference type="ARBA" id="ARBA00022692"/>
    </source>
</evidence>
<proteinExistence type="inferred from homology"/>
<evidence type="ECO:0000256" key="3">
    <source>
        <dbReference type="ARBA" id="ARBA00022448"/>
    </source>
</evidence>
<feature type="transmembrane region" description="Helical" evidence="9">
    <location>
        <begin position="396"/>
        <end position="417"/>
    </location>
</feature>
<evidence type="ECO:0000313" key="11">
    <source>
        <dbReference type="Proteomes" id="UP000837801"/>
    </source>
</evidence>
<gene>
    <name evidence="10" type="ORF">CLIB1423_23S00914</name>
</gene>
<comment type="caution">
    <text evidence="10">The sequence shown here is derived from an EMBL/GenBank/DDBJ whole genome shotgun (WGS) entry which is preliminary data.</text>
</comment>
<dbReference type="EMBL" id="CAKXYY010000023">
    <property type="protein sequence ID" value="CAH2355239.1"/>
    <property type="molecule type" value="Genomic_DNA"/>
</dbReference>
<evidence type="ECO:0000256" key="2">
    <source>
        <dbReference type="ARBA" id="ARBA00008807"/>
    </source>
</evidence>